<dbReference type="SUPFAM" id="SSF56784">
    <property type="entry name" value="HAD-like"/>
    <property type="match status" value="1"/>
</dbReference>
<proteinExistence type="predicted"/>
<dbReference type="AlphaFoldDB" id="A0A1X4XZC1"/>
<keyword evidence="2" id="KW-1185">Reference proteome</keyword>
<evidence type="ECO:0000313" key="2">
    <source>
        <dbReference type="Proteomes" id="UP000194141"/>
    </source>
</evidence>
<dbReference type="Gene3D" id="3.40.50.1000">
    <property type="entry name" value="HAD superfamily/HAD-like"/>
    <property type="match status" value="1"/>
</dbReference>
<dbReference type="InterPro" id="IPR023214">
    <property type="entry name" value="HAD_sf"/>
</dbReference>
<reference evidence="1 2" key="1">
    <citation type="journal article" date="2017" name="Front. Microbiol.">
        <title>Genome Sequence of Desulfurella amilsii Strain TR1 and Comparative Genomics of Desulfurellaceae Family.</title>
        <authorList>
            <person name="Florentino A.P."/>
            <person name="Stams A.J."/>
            <person name="Sanchez-Andrea I."/>
        </authorList>
    </citation>
    <scope>NUCLEOTIDE SEQUENCE [LARGE SCALE GENOMIC DNA]</scope>
    <source>
        <strain evidence="1 2">TR1</strain>
    </source>
</reference>
<dbReference type="Proteomes" id="UP000194141">
    <property type="component" value="Unassembled WGS sequence"/>
</dbReference>
<name>A0A1X4XZC1_9BACT</name>
<dbReference type="EMBL" id="MDSU01000002">
    <property type="protein sequence ID" value="OSS42864.1"/>
    <property type="molecule type" value="Genomic_DNA"/>
</dbReference>
<sequence length="196" mass="23703">MEAQALNKEIVFIDIDNTLWNFAGALYQKLIKNKYFVPAIEFWDWHFYKNYISDKEFKRIVNEIHLEQEKYEPFEYSMLFLKELRKMGFYITIVTDRINDSRYTTERWLVKNHLDFDKLIIAQNKKEFINNRVFLVVDDSPVMLSVALRKKVLYTGLEYSWNKTLKQYVPLWNNLKSLKEYVELAISGNPKKEVYL</sequence>
<comment type="caution">
    <text evidence="1">The sequence shown here is derived from an EMBL/GenBank/DDBJ whole genome shotgun (WGS) entry which is preliminary data.</text>
</comment>
<evidence type="ECO:0000313" key="1">
    <source>
        <dbReference type="EMBL" id="OSS42864.1"/>
    </source>
</evidence>
<dbReference type="STRING" id="1562698.DESAMIL20_294"/>
<gene>
    <name evidence="1" type="ORF">DESAMIL20_294</name>
</gene>
<organism evidence="1 2">
    <name type="scientific">Desulfurella amilsii</name>
    <dbReference type="NCBI Taxonomy" id="1562698"/>
    <lineage>
        <taxon>Bacteria</taxon>
        <taxon>Pseudomonadati</taxon>
        <taxon>Campylobacterota</taxon>
        <taxon>Desulfurellia</taxon>
        <taxon>Desulfurellales</taxon>
        <taxon>Desulfurellaceae</taxon>
        <taxon>Desulfurella</taxon>
    </lineage>
</organism>
<dbReference type="InterPro" id="IPR036412">
    <property type="entry name" value="HAD-like_sf"/>
</dbReference>
<protein>
    <submittedName>
        <fullName evidence="1">Uncharacterized protein</fullName>
    </submittedName>
</protein>
<accession>A0A1X4XZC1</accession>